<gene>
    <name evidence="3" type="ORF">R9Z33_04185</name>
</gene>
<dbReference type="InterPro" id="IPR005064">
    <property type="entry name" value="BUG"/>
</dbReference>
<keyword evidence="2" id="KW-0732">Signal</keyword>
<evidence type="ECO:0000313" key="4">
    <source>
        <dbReference type="Proteomes" id="UP001305521"/>
    </source>
</evidence>
<evidence type="ECO:0000256" key="2">
    <source>
        <dbReference type="SAM" id="SignalP"/>
    </source>
</evidence>
<dbReference type="Gene3D" id="3.40.190.10">
    <property type="entry name" value="Periplasmic binding protein-like II"/>
    <property type="match status" value="1"/>
</dbReference>
<keyword evidence="4" id="KW-1185">Reference proteome</keyword>
<dbReference type="Pfam" id="PF03401">
    <property type="entry name" value="TctC"/>
    <property type="match status" value="1"/>
</dbReference>
<dbReference type="PANTHER" id="PTHR42928:SF5">
    <property type="entry name" value="BLR1237 PROTEIN"/>
    <property type="match status" value="1"/>
</dbReference>
<evidence type="ECO:0000256" key="1">
    <source>
        <dbReference type="ARBA" id="ARBA00006987"/>
    </source>
</evidence>
<reference evidence="3 4" key="1">
    <citation type="submission" date="2023-11" db="EMBL/GenBank/DDBJ databases">
        <title>Arctic aerobic anoxygenic photoheterotroph Sediminicoccus rosea KRV36 adapts its photosynthesis to long days of polar summer.</title>
        <authorList>
            <person name="Tomasch J."/>
            <person name="Kopejtka K."/>
            <person name="Bily T."/>
            <person name="Gardiner A.T."/>
            <person name="Gardian Z."/>
            <person name="Shivaramu S."/>
            <person name="Koblizek M."/>
            <person name="Engelhardt F."/>
            <person name="Kaftan D."/>
        </authorList>
    </citation>
    <scope>NUCLEOTIDE SEQUENCE [LARGE SCALE GENOMIC DNA]</scope>
    <source>
        <strain evidence="3 4">R-30</strain>
    </source>
</reference>
<dbReference type="CDD" id="cd07012">
    <property type="entry name" value="PBP2_Bug_TTT"/>
    <property type="match status" value="1"/>
</dbReference>
<dbReference type="InterPro" id="IPR042100">
    <property type="entry name" value="Bug_dom1"/>
</dbReference>
<name>A0ABZ0PKA1_9PROT</name>
<dbReference type="Gene3D" id="3.40.190.150">
    <property type="entry name" value="Bordetella uptake gene, domain 1"/>
    <property type="match status" value="1"/>
</dbReference>
<dbReference type="PANTHER" id="PTHR42928">
    <property type="entry name" value="TRICARBOXYLATE-BINDING PROTEIN"/>
    <property type="match status" value="1"/>
</dbReference>
<accession>A0ABZ0PKA1</accession>
<dbReference type="SUPFAM" id="SSF53850">
    <property type="entry name" value="Periplasmic binding protein-like II"/>
    <property type="match status" value="1"/>
</dbReference>
<dbReference type="RefSeq" id="WP_318650049.1">
    <property type="nucleotide sequence ID" value="NZ_CP137852.1"/>
</dbReference>
<protein>
    <submittedName>
        <fullName evidence="3">Tripartite tricarboxylate transporter substrate binding protein</fullName>
    </submittedName>
</protein>
<feature type="signal peptide" evidence="2">
    <location>
        <begin position="1"/>
        <end position="21"/>
    </location>
</feature>
<dbReference type="PIRSF" id="PIRSF017082">
    <property type="entry name" value="YflP"/>
    <property type="match status" value="1"/>
</dbReference>
<feature type="chain" id="PRO_5047392319" evidence="2">
    <location>
        <begin position="22"/>
        <end position="326"/>
    </location>
</feature>
<organism evidence="3 4">
    <name type="scientific">Sediminicoccus rosea</name>
    <dbReference type="NCBI Taxonomy" id="1225128"/>
    <lineage>
        <taxon>Bacteria</taxon>
        <taxon>Pseudomonadati</taxon>
        <taxon>Pseudomonadota</taxon>
        <taxon>Alphaproteobacteria</taxon>
        <taxon>Acetobacterales</taxon>
        <taxon>Roseomonadaceae</taxon>
        <taxon>Sediminicoccus</taxon>
    </lineage>
</organism>
<sequence>MQRRNLLALAAAAPLAAPAAAQGTWQPDRPIRIIVPFPAGGATDVWARLVAEPMSEMLRVPVLIENRSGAAGMIGADAVAKAAPDGHTLLFTITPLVQSPIVLGNAPYDAVRDFSPIGQMGTTTLIFMIRAELPPRTLQEFITYARAQARAGRGLTLGSWAAGSSAHVFALAMNNKLDLGMTHVAYRGEAPMVVAYLSREVDAGINSLTSTREHIASGRLRPLAALGDTRAASMNEVPTFIEQGVDVGRGWSGFAGLLGPANMPAPVHARLVQVFRDTMQRESIRQRLLAMDTDPAWLGPEDFSAAIIRVRDIWTELTRGMDLQLR</sequence>
<dbReference type="EMBL" id="CP137852">
    <property type="protein sequence ID" value="WPB86072.1"/>
    <property type="molecule type" value="Genomic_DNA"/>
</dbReference>
<comment type="similarity">
    <text evidence="1">Belongs to the UPF0065 (bug) family.</text>
</comment>
<proteinExistence type="inferred from homology"/>
<dbReference type="Proteomes" id="UP001305521">
    <property type="component" value="Chromosome"/>
</dbReference>
<evidence type="ECO:0000313" key="3">
    <source>
        <dbReference type="EMBL" id="WPB86072.1"/>
    </source>
</evidence>